<protein>
    <submittedName>
        <fullName evidence="1">Uncharacterized protein</fullName>
    </submittedName>
</protein>
<organism evidence="1 2">
    <name type="scientific">Orbilia blumenaviensis</name>
    <dbReference type="NCBI Taxonomy" id="1796055"/>
    <lineage>
        <taxon>Eukaryota</taxon>
        <taxon>Fungi</taxon>
        <taxon>Dikarya</taxon>
        <taxon>Ascomycota</taxon>
        <taxon>Pezizomycotina</taxon>
        <taxon>Orbiliomycetes</taxon>
        <taxon>Orbiliales</taxon>
        <taxon>Orbiliaceae</taxon>
        <taxon>Orbilia</taxon>
    </lineage>
</organism>
<evidence type="ECO:0000313" key="1">
    <source>
        <dbReference type="EMBL" id="KAK6338335.1"/>
    </source>
</evidence>
<proteinExistence type="predicted"/>
<dbReference type="Proteomes" id="UP001373714">
    <property type="component" value="Unassembled WGS sequence"/>
</dbReference>
<name>A0AAV9UEA9_9PEZI</name>
<dbReference type="EMBL" id="JAVHNS010000012">
    <property type="protein sequence ID" value="KAK6338335.1"/>
    <property type="molecule type" value="Genomic_DNA"/>
</dbReference>
<gene>
    <name evidence="1" type="ORF">TWF730_002397</name>
</gene>
<comment type="caution">
    <text evidence="1">The sequence shown here is derived from an EMBL/GenBank/DDBJ whole genome shotgun (WGS) entry which is preliminary data.</text>
</comment>
<dbReference type="AlphaFoldDB" id="A0AAV9UEA9"/>
<evidence type="ECO:0000313" key="2">
    <source>
        <dbReference type="Proteomes" id="UP001373714"/>
    </source>
</evidence>
<reference evidence="1 2" key="1">
    <citation type="submission" date="2019-10" db="EMBL/GenBank/DDBJ databases">
        <authorList>
            <person name="Palmer J.M."/>
        </authorList>
    </citation>
    <scope>NUCLEOTIDE SEQUENCE [LARGE SCALE GENOMIC DNA]</scope>
    <source>
        <strain evidence="1 2">TWF730</strain>
    </source>
</reference>
<sequence>MWSNYRVELKSRCRVRIVIVGNNLTECLERQKGVCNNERKKEKKGDRRYNIGRASHNRASWLHPLHSAQVLFNSKFLKTLGALNEVLLDSLDQLLAPAVAPVVLVSVWGAAGCEKEVSAAAELVIDLSEVAHFDFFLEVGR</sequence>
<keyword evidence="2" id="KW-1185">Reference proteome</keyword>
<accession>A0AAV9UEA9</accession>